<dbReference type="AlphaFoldDB" id="A0A1F7RPR2"/>
<reference evidence="1 2" key="1">
    <citation type="journal article" date="2016" name="Nat. Commun.">
        <title>Thousands of microbial genomes shed light on interconnected biogeochemical processes in an aquifer system.</title>
        <authorList>
            <person name="Anantharaman K."/>
            <person name="Brown C.T."/>
            <person name="Hug L.A."/>
            <person name="Sharon I."/>
            <person name="Castelle C.J."/>
            <person name="Probst A.J."/>
            <person name="Thomas B.C."/>
            <person name="Singh A."/>
            <person name="Wilkins M.J."/>
            <person name="Karaoz U."/>
            <person name="Brodie E.L."/>
            <person name="Williams K.H."/>
            <person name="Hubbard S.S."/>
            <person name="Banfield J.F."/>
        </authorList>
    </citation>
    <scope>NUCLEOTIDE SEQUENCE [LARGE SCALE GENOMIC DNA]</scope>
</reference>
<organism evidence="1 2">
    <name type="scientific">Candidatus Schekmanbacteria bacterium RBG_16_38_10</name>
    <dbReference type="NCBI Taxonomy" id="1817879"/>
    <lineage>
        <taxon>Bacteria</taxon>
        <taxon>Candidatus Schekmaniibacteriota</taxon>
    </lineage>
</organism>
<evidence type="ECO:0008006" key="3">
    <source>
        <dbReference type="Google" id="ProtNLM"/>
    </source>
</evidence>
<gene>
    <name evidence="1" type="ORF">A2W05_05005</name>
</gene>
<evidence type="ECO:0000313" key="2">
    <source>
        <dbReference type="Proteomes" id="UP000178797"/>
    </source>
</evidence>
<name>A0A1F7RPR2_9BACT</name>
<dbReference type="SUPFAM" id="SSF53335">
    <property type="entry name" value="S-adenosyl-L-methionine-dependent methyltransferases"/>
    <property type="match status" value="1"/>
</dbReference>
<protein>
    <recommendedName>
        <fullName evidence="3">Methyltransferase domain-containing protein</fullName>
    </recommendedName>
</protein>
<sequence length="373" mass="42469">MQTTLPTSKSSTNTIKRVLSTKITLGGGDTQQLDGLNGLIQRLKSLEQYQDIELNGNTISSGTRECKSRWDAIKQHIPQRGVVLDLGSAEGYFSHRIAREFPEVLVLSFEKDTIRTNIQSIIFSMEGLTNVVVCQTEISPLEIARLASVVETIDVIMALSFLHHLPTYQIPTFLTMTAHLTPVYIVEFPSPLEIGVCNYSAVERFEHIEEILKRTYPSVVGIGNFRSHLDNNVQRKMWKAQRQSLTRKNLLPYMSAPIPFVRTHTLDFRDDKGWILDNSKKLKVGVNAWNLLHYNIVYPASEWWQRNSVDSYKKLLEKGHNVTDVRPWNLIITPSGLEVIDSKDVPNEIIALRPDDIEKLAATFGKLKPQFLW</sequence>
<accession>A0A1F7RPR2</accession>
<comment type="caution">
    <text evidence="1">The sequence shown here is derived from an EMBL/GenBank/DDBJ whole genome shotgun (WGS) entry which is preliminary data.</text>
</comment>
<dbReference type="EMBL" id="MGDE01000240">
    <property type="protein sequence ID" value="OGL43128.1"/>
    <property type="molecule type" value="Genomic_DNA"/>
</dbReference>
<dbReference type="Gene3D" id="3.40.50.150">
    <property type="entry name" value="Vaccinia Virus protein VP39"/>
    <property type="match status" value="1"/>
</dbReference>
<evidence type="ECO:0000313" key="1">
    <source>
        <dbReference type="EMBL" id="OGL43128.1"/>
    </source>
</evidence>
<dbReference type="InterPro" id="IPR029063">
    <property type="entry name" value="SAM-dependent_MTases_sf"/>
</dbReference>
<proteinExistence type="predicted"/>
<dbReference type="Proteomes" id="UP000178797">
    <property type="component" value="Unassembled WGS sequence"/>
</dbReference>